<feature type="transmembrane region" description="Helical" evidence="8">
    <location>
        <begin position="257"/>
        <end position="277"/>
    </location>
</feature>
<keyword evidence="5" id="KW-0653">Protein transport</keyword>
<evidence type="ECO:0000313" key="12">
    <source>
        <dbReference type="Proteomes" id="UP000015104"/>
    </source>
</evidence>
<dbReference type="InterPro" id="IPR050931">
    <property type="entry name" value="Mito_Protein_Transport_Metaxin"/>
</dbReference>
<dbReference type="OrthoDB" id="5835136at2759"/>
<keyword evidence="8" id="KW-0812">Transmembrane</keyword>
<feature type="domain" description="Mitochondrial outer membrane transport complex Sam37/metaxin N-terminal" evidence="9">
    <location>
        <begin position="19"/>
        <end position="139"/>
    </location>
</feature>
<dbReference type="STRING" id="32264.T1KAH6"/>
<dbReference type="GO" id="GO:0007005">
    <property type="term" value="P:mitochondrion organization"/>
    <property type="evidence" value="ECO:0007669"/>
    <property type="project" value="TreeGrafter"/>
</dbReference>
<dbReference type="SUPFAM" id="SSF47616">
    <property type="entry name" value="GST C-terminal domain-like"/>
    <property type="match status" value="1"/>
</dbReference>
<evidence type="ECO:0000256" key="2">
    <source>
        <dbReference type="ARBA" id="ARBA00009170"/>
    </source>
</evidence>
<keyword evidence="3" id="KW-0813">Transport</keyword>
<name>T1KAH6_TETUR</name>
<reference evidence="11" key="2">
    <citation type="submission" date="2015-06" db="UniProtKB">
        <authorList>
            <consortium name="EnsemblMetazoa"/>
        </authorList>
    </citation>
    <scope>IDENTIFICATION</scope>
</reference>
<protein>
    <recommendedName>
        <fullName evidence="13">GST C-terminal domain-containing protein</fullName>
    </recommendedName>
</protein>
<evidence type="ECO:0000256" key="4">
    <source>
        <dbReference type="ARBA" id="ARBA00022787"/>
    </source>
</evidence>
<reference evidence="12" key="1">
    <citation type="submission" date="2011-08" db="EMBL/GenBank/DDBJ databases">
        <authorList>
            <person name="Rombauts S."/>
        </authorList>
    </citation>
    <scope>NUCLEOTIDE SEQUENCE</scope>
    <source>
        <strain evidence="12">London</strain>
    </source>
</reference>
<dbReference type="PANTHER" id="PTHR12289">
    <property type="entry name" value="METAXIN RELATED"/>
    <property type="match status" value="1"/>
</dbReference>
<keyword evidence="12" id="KW-1185">Reference proteome</keyword>
<dbReference type="Proteomes" id="UP000015104">
    <property type="component" value="Unassembled WGS sequence"/>
</dbReference>
<evidence type="ECO:0000256" key="7">
    <source>
        <dbReference type="ARBA" id="ARBA00023136"/>
    </source>
</evidence>
<comment type="subcellular location">
    <subcellularLocation>
        <location evidence="1">Mitochondrion outer membrane</location>
    </subcellularLocation>
</comment>
<dbReference type="Pfam" id="PF17171">
    <property type="entry name" value="GST_C_6"/>
    <property type="match status" value="1"/>
</dbReference>
<keyword evidence="6" id="KW-0496">Mitochondrion</keyword>
<evidence type="ECO:0000313" key="11">
    <source>
        <dbReference type="EnsemblMetazoa" id="tetur08g00420.1"/>
    </source>
</evidence>
<dbReference type="Pfam" id="PF10568">
    <property type="entry name" value="Tom37"/>
    <property type="match status" value="1"/>
</dbReference>
<dbReference type="Gene3D" id="1.20.1050.10">
    <property type="match status" value="1"/>
</dbReference>
<dbReference type="InterPro" id="IPR019564">
    <property type="entry name" value="Sam37/metaxin_N"/>
</dbReference>
<dbReference type="GO" id="GO:0001401">
    <property type="term" value="C:SAM complex"/>
    <property type="evidence" value="ECO:0007669"/>
    <property type="project" value="InterPro"/>
</dbReference>
<dbReference type="eggNOG" id="KOG3028">
    <property type="taxonomic scope" value="Eukaryota"/>
</dbReference>
<keyword evidence="8" id="KW-1133">Transmembrane helix</keyword>
<gene>
    <name evidence="11" type="primary">107362541</name>
</gene>
<evidence type="ECO:0000256" key="6">
    <source>
        <dbReference type="ARBA" id="ARBA00023128"/>
    </source>
</evidence>
<evidence type="ECO:0000259" key="9">
    <source>
        <dbReference type="Pfam" id="PF10568"/>
    </source>
</evidence>
<evidence type="ECO:0000256" key="5">
    <source>
        <dbReference type="ARBA" id="ARBA00022927"/>
    </source>
</evidence>
<evidence type="ECO:0000256" key="8">
    <source>
        <dbReference type="SAM" id="Phobius"/>
    </source>
</evidence>
<dbReference type="InterPro" id="IPR036282">
    <property type="entry name" value="Glutathione-S-Trfase_C_sf"/>
</dbReference>
<evidence type="ECO:0000256" key="3">
    <source>
        <dbReference type="ARBA" id="ARBA00022448"/>
    </source>
</evidence>
<dbReference type="InterPro" id="IPR033468">
    <property type="entry name" value="Metaxin_GST"/>
</dbReference>
<dbReference type="OMA" id="FPYNLYY"/>
<dbReference type="KEGG" id="tut:107362541"/>
<keyword evidence="7 8" id="KW-0472">Membrane</keyword>
<dbReference type="EMBL" id="CAEY01001939">
    <property type="status" value="NOT_ANNOTATED_CDS"/>
    <property type="molecule type" value="Genomic_DNA"/>
</dbReference>
<keyword evidence="4" id="KW-1000">Mitochondrion outer membrane</keyword>
<dbReference type="AlphaFoldDB" id="T1KAH6"/>
<dbReference type="GO" id="GO:0015031">
    <property type="term" value="P:protein transport"/>
    <property type="evidence" value="ECO:0007669"/>
    <property type="project" value="UniProtKB-KW"/>
</dbReference>
<evidence type="ECO:0000259" key="10">
    <source>
        <dbReference type="Pfam" id="PF17171"/>
    </source>
</evidence>
<dbReference type="EnsemblMetazoa" id="tetur08g00420.1">
    <property type="protein sequence ID" value="tetur08g00420.1"/>
    <property type="gene ID" value="tetur08g00420"/>
</dbReference>
<organism evidence="11 12">
    <name type="scientific">Tetranychus urticae</name>
    <name type="common">Two-spotted spider mite</name>
    <dbReference type="NCBI Taxonomy" id="32264"/>
    <lineage>
        <taxon>Eukaryota</taxon>
        <taxon>Metazoa</taxon>
        <taxon>Ecdysozoa</taxon>
        <taxon>Arthropoda</taxon>
        <taxon>Chelicerata</taxon>
        <taxon>Arachnida</taxon>
        <taxon>Acari</taxon>
        <taxon>Acariformes</taxon>
        <taxon>Trombidiformes</taxon>
        <taxon>Prostigmata</taxon>
        <taxon>Eleutherengona</taxon>
        <taxon>Raphignathae</taxon>
        <taxon>Tetranychoidea</taxon>
        <taxon>Tetranychidae</taxon>
        <taxon>Tetranychus</taxon>
    </lineage>
</organism>
<evidence type="ECO:0008006" key="13">
    <source>
        <dbReference type="Google" id="ProtNLM"/>
    </source>
</evidence>
<comment type="similarity">
    <text evidence="2">Belongs to the metaxin family.</text>
</comment>
<feature type="domain" description="Metaxin glutathione S-transferase" evidence="10">
    <location>
        <begin position="167"/>
        <end position="230"/>
    </location>
</feature>
<proteinExistence type="inferred from homology"/>
<sequence length="285" mass="33106">MELVVWPGDHGLPSLDLTSIQLLAYCKFSGAPVKVNQINRSWNVIYRVPSFSHGFNVRLNTFNDVTAYLQRQNYNCDLKLNSKALFDVQAYMSIISQKLEPALSYIYWANDGNYSSFIRPWYAKRIPFPASLILPDRYQSSQLDKLTILIGDKEGWTEKEKSMIEEAEKCLKLLSQKLGEQKYFFGDTPTIFDAYVFGYLALCTIPFPSYNPLKSTINNLPNLPTYLSRIKRSYFPDVQETTEEKPNETENEFPNRWLDITLSSLFAASVMFTYAYLHLRHFTRR</sequence>
<dbReference type="PANTHER" id="PTHR12289:SF41">
    <property type="entry name" value="FAILED AXON CONNECTIONS-RELATED"/>
    <property type="match status" value="1"/>
</dbReference>
<evidence type="ECO:0000256" key="1">
    <source>
        <dbReference type="ARBA" id="ARBA00004294"/>
    </source>
</evidence>
<accession>T1KAH6</accession>
<dbReference type="HOGENOM" id="CLU_044137_5_0_1"/>